<feature type="region of interest" description="Disordered" evidence="1">
    <location>
        <begin position="1"/>
        <end position="20"/>
    </location>
</feature>
<comment type="caution">
    <text evidence="4">The sequence shown here is derived from an EMBL/GenBank/DDBJ whole genome shotgun (WGS) entry which is preliminary data.</text>
</comment>
<organism evidence="4 5">
    <name type="scientific">Zea mays</name>
    <name type="common">Maize</name>
    <dbReference type="NCBI Taxonomy" id="4577"/>
    <lineage>
        <taxon>Eukaryota</taxon>
        <taxon>Viridiplantae</taxon>
        <taxon>Streptophyta</taxon>
        <taxon>Embryophyta</taxon>
        <taxon>Tracheophyta</taxon>
        <taxon>Spermatophyta</taxon>
        <taxon>Magnoliopsida</taxon>
        <taxon>Liliopsida</taxon>
        <taxon>Poales</taxon>
        <taxon>Poaceae</taxon>
        <taxon>PACMAD clade</taxon>
        <taxon>Panicoideae</taxon>
        <taxon>Andropogonodae</taxon>
        <taxon>Andropogoneae</taxon>
        <taxon>Tripsacinae</taxon>
        <taxon>Zea</taxon>
    </lineage>
</organism>
<evidence type="ECO:0000313" key="2">
    <source>
        <dbReference type="EMBL" id="PWZ04376.1"/>
    </source>
</evidence>
<dbReference type="Proteomes" id="UP000251960">
    <property type="component" value="Unassembled WGS sequence"/>
</dbReference>
<name>A0A3L6D738_MAIZE</name>
<feature type="compositionally biased region" description="Basic and acidic residues" evidence="1">
    <location>
        <begin position="65"/>
        <end position="74"/>
    </location>
</feature>
<dbReference type="EMBL" id="NCVQ01000337">
    <property type="protein sequence ID" value="PWZ04395.1"/>
    <property type="molecule type" value="Genomic_DNA"/>
</dbReference>
<sequence length="136" mass="15320">MVSVSNKTSVPISKTAEEVTKLTEDLFCKSTFIATGKEWQGRPEEHPDQLSESSEDELAGRRTKRQTDSPDDHRGKHNSPTRIENDDSYSKNGRNSEHVMRGLHDGSDDAKKYLSKVNEDSQSEDGSPSKKKLRKE</sequence>
<feature type="region of interest" description="Disordered" evidence="1">
    <location>
        <begin position="34"/>
        <end position="136"/>
    </location>
</feature>
<feature type="compositionally biased region" description="Polar residues" evidence="1">
    <location>
        <begin position="1"/>
        <end position="12"/>
    </location>
</feature>
<protein>
    <submittedName>
        <fullName evidence="4">Uncharacterized protein</fullName>
    </submittedName>
</protein>
<dbReference type="EMBL" id="NCVQ01000336">
    <property type="protein sequence ID" value="PWZ04396.1"/>
    <property type="molecule type" value="Genomic_DNA"/>
</dbReference>
<dbReference type="AlphaFoldDB" id="A0A3L6D738"/>
<reference evidence="4 5" key="1">
    <citation type="journal article" date="2018" name="Nat. Genet.">
        <title>Extensive intraspecific gene order and gene structural variations between Mo17 and other maize genomes.</title>
        <authorList>
            <person name="Sun S."/>
            <person name="Zhou Y."/>
            <person name="Chen J."/>
            <person name="Shi J."/>
            <person name="Zhao H."/>
            <person name="Zhao H."/>
            <person name="Song W."/>
            <person name="Zhang M."/>
            <person name="Cui Y."/>
            <person name="Dong X."/>
            <person name="Liu H."/>
            <person name="Ma X."/>
            <person name="Jiao Y."/>
            <person name="Wang B."/>
            <person name="Wei X."/>
            <person name="Stein J.C."/>
            <person name="Glaubitz J.C."/>
            <person name="Lu F."/>
            <person name="Yu G."/>
            <person name="Liang C."/>
            <person name="Fengler K."/>
            <person name="Li B."/>
            <person name="Rafalski A."/>
            <person name="Schnable P.S."/>
            <person name="Ware D.H."/>
            <person name="Buckler E.S."/>
            <person name="Lai J."/>
        </authorList>
    </citation>
    <scope>NUCLEOTIDE SEQUENCE [LARGE SCALE GENOMIC DNA]</scope>
    <source>
        <strain evidence="5">cv. Missouri 17</strain>
        <tissue evidence="4">Seedling</tissue>
    </source>
</reference>
<feature type="compositionally biased region" description="Basic and acidic residues" evidence="1">
    <location>
        <begin position="83"/>
        <end position="112"/>
    </location>
</feature>
<evidence type="ECO:0000313" key="3">
    <source>
        <dbReference type="EMBL" id="PWZ04395.1"/>
    </source>
</evidence>
<evidence type="ECO:0000313" key="5">
    <source>
        <dbReference type="Proteomes" id="UP000251960"/>
    </source>
</evidence>
<evidence type="ECO:0000313" key="4">
    <source>
        <dbReference type="EMBL" id="PWZ04396.1"/>
    </source>
</evidence>
<proteinExistence type="predicted"/>
<accession>A0A3L6D719</accession>
<accession>A0A3L6D738</accession>
<evidence type="ECO:0000256" key="1">
    <source>
        <dbReference type="SAM" id="MobiDB-lite"/>
    </source>
</evidence>
<gene>
    <name evidence="4" type="ORF">Zm00014a_010609</name>
    <name evidence="2" type="ORF">Zm00014a_022239</name>
    <name evidence="3" type="ORF">Zm00014a_022838</name>
</gene>
<dbReference type="EMBL" id="NCVQ01000371">
    <property type="protein sequence ID" value="PWZ04376.1"/>
    <property type="molecule type" value="Genomic_DNA"/>
</dbReference>
<feature type="compositionally biased region" description="Basic and acidic residues" evidence="1">
    <location>
        <begin position="39"/>
        <end position="49"/>
    </location>
</feature>